<evidence type="ECO:0000313" key="1">
    <source>
        <dbReference type="EMBL" id="KAH3688378.1"/>
    </source>
</evidence>
<comment type="caution">
    <text evidence="1">The sequence shown here is derived from an EMBL/GenBank/DDBJ whole genome shotgun (WGS) entry which is preliminary data.</text>
</comment>
<proteinExistence type="predicted"/>
<gene>
    <name evidence="1" type="ORF">WICPIJ_000646</name>
</gene>
<reference evidence="1" key="1">
    <citation type="journal article" date="2021" name="Open Biol.">
        <title>Shared evolutionary footprints suggest mitochondrial oxidative damage underlies multiple complex I losses in fungi.</title>
        <authorList>
            <person name="Schikora-Tamarit M.A."/>
            <person name="Marcet-Houben M."/>
            <person name="Nosek J."/>
            <person name="Gabaldon T."/>
        </authorList>
    </citation>
    <scope>NUCLEOTIDE SEQUENCE</scope>
    <source>
        <strain evidence="1">CBS2887</strain>
    </source>
</reference>
<organism evidence="1 2">
    <name type="scientific">Wickerhamomyces pijperi</name>
    <name type="common">Yeast</name>
    <name type="synonym">Pichia pijperi</name>
    <dbReference type="NCBI Taxonomy" id="599730"/>
    <lineage>
        <taxon>Eukaryota</taxon>
        <taxon>Fungi</taxon>
        <taxon>Dikarya</taxon>
        <taxon>Ascomycota</taxon>
        <taxon>Saccharomycotina</taxon>
        <taxon>Saccharomycetes</taxon>
        <taxon>Phaffomycetales</taxon>
        <taxon>Wickerhamomycetaceae</taxon>
        <taxon>Wickerhamomyces</taxon>
    </lineage>
</organism>
<keyword evidence="2" id="KW-1185">Reference proteome</keyword>
<evidence type="ECO:0000313" key="2">
    <source>
        <dbReference type="Proteomes" id="UP000774326"/>
    </source>
</evidence>
<dbReference type="Proteomes" id="UP000774326">
    <property type="component" value="Unassembled WGS sequence"/>
</dbReference>
<reference evidence="1" key="2">
    <citation type="submission" date="2021-01" db="EMBL/GenBank/DDBJ databases">
        <authorList>
            <person name="Schikora-Tamarit M.A."/>
        </authorList>
    </citation>
    <scope>NUCLEOTIDE SEQUENCE</scope>
    <source>
        <strain evidence="1">CBS2887</strain>
    </source>
</reference>
<dbReference type="AlphaFoldDB" id="A0A9P8QD90"/>
<dbReference type="EMBL" id="JAEUBG010000375">
    <property type="protein sequence ID" value="KAH3688378.1"/>
    <property type="molecule type" value="Genomic_DNA"/>
</dbReference>
<sequence length="283" mass="32342">MVSDKNGVKGAMALTKPKRASVKVFKDFLVSSRDTSPFKRRLLKRMYQLVNSSMKFNNLGTTVYNLYSVISSWMNLIKDCKEAKTHLSMTLSDFKEESYLKSMFPFFFKRAMDPSKNLQEFHHGNNTLETTSLTPSSLNFKVSARKTGELIKYNLKASAPYWSKTMVGSGLVEQMGTQHGQSVEPTSGLIQTFRDEVGWESVVEVFFVFEWVVTRGVRHGTRFEPTIKHFFDTSQDTLTLTRWDGDVIDLVSVDVGDVFSARKLLQFVDGTNTDNFFKVFRHP</sequence>
<name>A0A9P8QD90_WICPI</name>
<protein>
    <submittedName>
        <fullName evidence="1">Uncharacterized protein</fullName>
    </submittedName>
</protein>
<accession>A0A9P8QD90</accession>